<dbReference type="GO" id="GO:0005840">
    <property type="term" value="C:ribosome"/>
    <property type="evidence" value="ECO:0007669"/>
    <property type="project" value="UniProtKB-KW"/>
</dbReference>
<dbReference type="RefSeq" id="WP_202012843.1">
    <property type="nucleotide sequence ID" value="NZ_JAERRB010000007.1"/>
</dbReference>
<feature type="compositionally biased region" description="Basic residues" evidence="4">
    <location>
        <begin position="51"/>
        <end position="62"/>
    </location>
</feature>
<gene>
    <name evidence="5" type="ORF">JI741_19860</name>
</gene>
<feature type="region of interest" description="Disordered" evidence="4">
    <location>
        <begin position="1"/>
        <end position="62"/>
    </location>
</feature>
<dbReference type="Pfam" id="PF17070">
    <property type="entry name" value="Thx"/>
    <property type="match status" value="1"/>
</dbReference>
<organism evidence="5 6">
    <name type="scientific">Chryseolinea lacunae</name>
    <dbReference type="NCBI Taxonomy" id="2801331"/>
    <lineage>
        <taxon>Bacteria</taxon>
        <taxon>Pseudomonadati</taxon>
        <taxon>Bacteroidota</taxon>
        <taxon>Cytophagia</taxon>
        <taxon>Cytophagales</taxon>
        <taxon>Fulvivirgaceae</taxon>
        <taxon>Chryseolinea</taxon>
    </lineage>
</organism>
<evidence type="ECO:0000256" key="1">
    <source>
        <dbReference type="ARBA" id="ARBA00010834"/>
    </source>
</evidence>
<accession>A0ABS1KVR2</accession>
<dbReference type="InterPro" id="IPR030826">
    <property type="entry name" value="Ribosomal_bTHX/bTHXc/bTHXm"/>
</dbReference>
<name>A0ABS1KVR2_9BACT</name>
<evidence type="ECO:0000256" key="3">
    <source>
        <dbReference type="ARBA" id="ARBA00023274"/>
    </source>
</evidence>
<proteinExistence type="inferred from homology"/>
<protein>
    <submittedName>
        <fullName evidence="5">30S ribosomal protein THX</fullName>
    </submittedName>
</protein>
<evidence type="ECO:0000256" key="4">
    <source>
        <dbReference type="SAM" id="MobiDB-lite"/>
    </source>
</evidence>
<keyword evidence="6" id="KW-1185">Reference proteome</keyword>
<comment type="caution">
    <text evidence="5">The sequence shown here is derived from an EMBL/GenBank/DDBJ whole genome shotgun (WGS) entry which is preliminary data.</text>
</comment>
<sequence length="62" mass="6605">MGKGDKKSKKGKIWRDSYGNSRSRAALKAKLKRTASKKTVADAGTGEAAAKPKRTAAKKKDA</sequence>
<feature type="compositionally biased region" description="Basic residues" evidence="4">
    <location>
        <begin position="1"/>
        <end position="12"/>
    </location>
</feature>
<evidence type="ECO:0000313" key="6">
    <source>
        <dbReference type="Proteomes" id="UP000613030"/>
    </source>
</evidence>
<dbReference type="InterPro" id="IPR031414">
    <property type="entry name" value="Ribosomal_bTHX"/>
</dbReference>
<feature type="compositionally biased region" description="Basic residues" evidence="4">
    <location>
        <begin position="25"/>
        <end position="36"/>
    </location>
</feature>
<comment type="similarity">
    <text evidence="1">Belongs to the bacterial ribosomal protein bTHX family.</text>
</comment>
<dbReference type="NCBIfam" id="TIGR04560">
    <property type="entry name" value="ribo_THX"/>
    <property type="match status" value="1"/>
</dbReference>
<keyword evidence="3" id="KW-0687">Ribonucleoprotein</keyword>
<reference evidence="5 6" key="1">
    <citation type="submission" date="2021-01" db="EMBL/GenBank/DDBJ databases">
        <title>Chryseolinea sp. Jin1 Genome sequencing and assembly.</title>
        <authorList>
            <person name="Kim I."/>
        </authorList>
    </citation>
    <scope>NUCLEOTIDE SEQUENCE [LARGE SCALE GENOMIC DNA]</scope>
    <source>
        <strain evidence="5 6">Jin1</strain>
    </source>
</reference>
<dbReference type="EMBL" id="JAERRB010000007">
    <property type="protein sequence ID" value="MBL0743499.1"/>
    <property type="molecule type" value="Genomic_DNA"/>
</dbReference>
<dbReference type="Proteomes" id="UP000613030">
    <property type="component" value="Unassembled WGS sequence"/>
</dbReference>
<evidence type="ECO:0000256" key="2">
    <source>
        <dbReference type="ARBA" id="ARBA00022980"/>
    </source>
</evidence>
<evidence type="ECO:0000313" key="5">
    <source>
        <dbReference type="EMBL" id="MBL0743499.1"/>
    </source>
</evidence>
<keyword evidence="2 5" id="KW-0689">Ribosomal protein</keyword>